<evidence type="ECO:0000256" key="5">
    <source>
        <dbReference type="ARBA" id="ARBA00023187"/>
    </source>
</evidence>
<proteinExistence type="inferred from homology"/>
<evidence type="ECO:0000313" key="9">
    <source>
        <dbReference type="Proteomes" id="UP001141552"/>
    </source>
</evidence>
<keyword evidence="4 7" id="KW-0747">Spliceosome</keyword>
<keyword evidence="9" id="KW-1185">Reference proteome</keyword>
<dbReference type="AlphaFoldDB" id="A0A9Q0F668"/>
<dbReference type="GO" id="GO:0005681">
    <property type="term" value="C:spliceosomal complex"/>
    <property type="evidence" value="ECO:0007669"/>
    <property type="project" value="UniProtKB-KW"/>
</dbReference>
<evidence type="ECO:0000256" key="1">
    <source>
        <dbReference type="ARBA" id="ARBA00004123"/>
    </source>
</evidence>
<dbReference type="GO" id="GO:0000398">
    <property type="term" value="P:mRNA splicing, via spliceosome"/>
    <property type="evidence" value="ECO:0007669"/>
    <property type="project" value="UniProtKB-UniRule"/>
</dbReference>
<evidence type="ECO:0000256" key="4">
    <source>
        <dbReference type="ARBA" id="ARBA00022728"/>
    </source>
</evidence>
<dbReference type="Proteomes" id="UP001141552">
    <property type="component" value="Unassembled WGS sequence"/>
</dbReference>
<organism evidence="8 9">
    <name type="scientific">Turnera subulata</name>
    <dbReference type="NCBI Taxonomy" id="218843"/>
    <lineage>
        <taxon>Eukaryota</taxon>
        <taxon>Viridiplantae</taxon>
        <taxon>Streptophyta</taxon>
        <taxon>Embryophyta</taxon>
        <taxon>Tracheophyta</taxon>
        <taxon>Spermatophyta</taxon>
        <taxon>Magnoliopsida</taxon>
        <taxon>eudicotyledons</taxon>
        <taxon>Gunneridae</taxon>
        <taxon>Pentapetalae</taxon>
        <taxon>rosids</taxon>
        <taxon>fabids</taxon>
        <taxon>Malpighiales</taxon>
        <taxon>Passifloraceae</taxon>
        <taxon>Turnera</taxon>
    </lineage>
</organism>
<accession>A0A9Q0F668</accession>
<dbReference type="OrthoDB" id="190958at2759"/>
<reference evidence="8" key="1">
    <citation type="submission" date="2022-02" db="EMBL/GenBank/DDBJ databases">
        <authorList>
            <person name="Henning P.M."/>
            <person name="McCubbin A.G."/>
            <person name="Shore J.S."/>
        </authorList>
    </citation>
    <scope>NUCLEOTIDE SEQUENCE</scope>
    <source>
        <strain evidence="8">F60SS</strain>
        <tissue evidence="8">Leaves</tissue>
    </source>
</reference>
<comment type="subcellular location">
    <subcellularLocation>
        <location evidence="1 7">Nucleus</location>
    </subcellularLocation>
</comment>
<evidence type="ECO:0000313" key="8">
    <source>
        <dbReference type="EMBL" id="KAJ4825649.1"/>
    </source>
</evidence>
<evidence type="ECO:0000256" key="6">
    <source>
        <dbReference type="ARBA" id="ARBA00023242"/>
    </source>
</evidence>
<keyword evidence="5 7" id="KW-0508">mRNA splicing</keyword>
<dbReference type="EMBL" id="JAKUCV010006842">
    <property type="protein sequence ID" value="KAJ4825649.1"/>
    <property type="molecule type" value="Genomic_DNA"/>
</dbReference>
<dbReference type="InterPro" id="IPR005037">
    <property type="entry name" value="PRP38"/>
</dbReference>
<comment type="similarity">
    <text evidence="2 7">Belongs to the PRP38 family.</text>
</comment>
<sequence>MANPITDPSVKSITGTNPENLEEKILLDKAMETTYWKEQCFDLTTETLVDKAMELDHIGGAFGGNREPTPFMCLLMKMLQIQPEEDIVVEFIKNEHYKYVTVLGAFYLRLTGTDVDVYRYLEPLCNDYRKLRLIASDGSFVSTHVDEVVEELLESGYCCDVALPRIEKRWTLENLGLLEPREKSSVLEGYECKEERKRKWSKMMDN</sequence>
<comment type="function">
    <text evidence="7">Required for pre-mRNA splicing.</text>
</comment>
<reference evidence="8" key="2">
    <citation type="journal article" date="2023" name="Plants (Basel)">
        <title>Annotation of the Turnera subulata (Passifloraceae) Draft Genome Reveals the S-Locus Evolved after the Divergence of Turneroideae from Passifloroideae in a Stepwise Manner.</title>
        <authorList>
            <person name="Henning P.M."/>
            <person name="Roalson E.H."/>
            <person name="Mir W."/>
            <person name="McCubbin A.G."/>
            <person name="Shore J.S."/>
        </authorList>
    </citation>
    <scope>NUCLEOTIDE SEQUENCE</scope>
    <source>
        <strain evidence="8">F60SS</strain>
    </source>
</reference>
<keyword evidence="6 7" id="KW-0539">Nucleus</keyword>
<evidence type="ECO:0000256" key="7">
    <source>
        <dbReference type="RuleBase" id="RU367025"/>
    </source>
</evidence>
<keyword evidence="3 7" id="KW-0507">mRNA processing</keyword>
<name>A0A9Q0F668_9ROSI</name>
<gene>
    <name evidence="8" type="primary">PRP38</name>
    <name evidence="8" type="ORF">Tsubulata_038876</name>
</gene>
<comment type="caution">
    <text evidence="8">The sequence shown here is derived from an EMBL/GenBank/DDBJ whole genome shotgun (WGS) entry which is preliminary data.</text>
</comment>
<protein>
    <recommendedName>
        <fullName evidence="7">Pre-mRNA-splicing factor 38</fullName>
    </recommendedName>
</protein>
<dbReference type="PANTHER" id="PTHR23142">
    <property type="entry name" value="PRE-MRNA-SPLICING FACTOR 38A-RELATED"/>
    <property type="match status" value="1"/>
</dbReference>
<evidence type="ECO:0000256" key="2">
    <source>
        <dbReference type="ARBA" id="ARBA00006164"/>
    </source>
</evidence>
<evidence type="ECO:0000256" key="3">
    <source>
        <dbReference type="ARBA" id="ARBA00022664"/>
    </source>
</evidence>
<dbReference type="Pfam" id="PF03371">
    <property type="entry name" value="PRP38"/>
    <property type="match status" value="1"/>
</dbReference>